<evidence type="ECO:0000256" key="1">
    <source>
        <dbReference type="SAM" id="MobiDB-lite"/>
    </source>
</evidence>
<name>A0ABT1QJB9_9NOCA</name>
<protein>
    <recommendedName>
        <fullName evidence="4">DUF222 domain-containing protein</fullName>
    </recommendedName>
</protein>
<feature type="compositionally biased region" description="Basic and acidic residues" evidence="1">
    <location>
        <begin position="11"/>
        <end position="20"/>
    </location>
</feature>
<comment type="caution">
    <text evidence="2">The sequence shown here is derived from an EMBL/GenBank/DDBJ whole genome shotgun (WGS) entry which is preliminary data.</text>
</comment>
<evidence type="ECO:0000313" key="2">
    <source>
        <dbReference type="EMBL" id="MCQ4122351.1"/>
    </source>
</evidence>
<dbReference type="EMBL" id="JANFQF010000028">
    <property type="protein sequence ID" value="MCQ4122351.1"/>
    <property type="molecule type" value="Genomic_DNA"/>
</dbReference>
<dbReference type="RefSeq" id="WP_255973867.1">
    <property type="nucleotide sequence ID" value="NZ_JANFQF010000028.1"/>
</dbReference>
<gene>
    <name evidence="2" type="ORF">NOF53_24885</name>
</gene>
<sequence>MTDQQIPNPPDHARPERATDEQVAAAGKLSEALETVERARGRLYDFHQLIGHADLMLDEAVQKLREAGRDDIAEQVEKELVGRNVLHGRWMFQIVEDFDDHYWSTFRSCEATVRGELCGGRRHVFESEMKEARRTHGHPRHEARP</sequence>
<feature type="region of interest" description="Disordered" evidence="1">
    <location>
        <begin position="1"/>
        <end position="21"/>
    </location>
</feature>
<evidence type="ECO:0008006" key="4">
    <source>
        <dbReference type="Google" id="ProtNLM"/>
    </source>
</evidence>
<keyword evidence="3" id="KW-1185">Reference proteome</keyword>
<dbReference type="Proteomes" id="UP001524501">
    <property type="component" value="Unassembled WGS sequence"/>
</dbReference>
<evidence type="ECO:0000313" key="3">
    <source>
        <dbReference type="Proteomes" id="UP001524501"/>
    </source>
</evidence>
<accession>A0ABT1QJB9</accession>
<reference evidence="2 3" key="1">
    <citation type="submission" date="2022-07" db="EMBL/GenBank/DDBJ databases">
        <title>Degradation activity of malathion, p-nitrophenol and potential low-temperature adaptation strategy of Rhodococcus sp. FXJ9.536.</title>
        <authorList>
            <person name="Huang J."/>
            <person name="Huang Y."/>
        </authorList>
    </citation>
    <scope>NUCLEOTIDE SEQUENCE [LARGE SCALE GENOMIC DNA]</scope>
    <source>
        <strain evidence="2 3">FXJ9.536</strain>
    </source>
</reference>
<proteinExistence type="predicted"/>
<organism evidence="2 3">
    <name type="scientific">Rhodococcus tibetensis</name>
    <dbReference type="NCBI Taxonomy" id="2965064"/>
    <lineage>
        <taxon>Bacteria</taxon>
        <taxon>Bacillati</taxon>
        <taxon>Actinomycetota</taxon>
        <taxon>Actinomycetes</taxon>
        <taxon>Mycobacteriales</taxon>
        <taxon>Nocardiaceae</taxon>
        <taxon>Rhodococcus</taxon>
    </lineage>
</organism>